<name>A0A8I0PBH9_9ACTN</name>
<keyword evidence="3" id="KW-1185">Reference proteome</keyword>
<proteinExistence type="predicted"/>
<protein>
    <submittedName>
        <fullName evidence="2">Uncharacterized protein</fullName>
    </submittedName>
</protein>
<feature type="region of interest" description="Disordered" evidence="1">
    <location>
        <begin position="64"/>
        <end position="106"/>
    </location>
</feature>
<evidence type="ECO:0000313" key="2">
    <source>
        <dbReference type="EMBL" id="MBE1599669.1"/>
    </source>
</evidence>
<evidence type="ECO:0000256" key="1">
    <source>
        <dbReference type="SAM" id="MobiDB-lite"/>
    </source>
</evidence>
<dbReference type="Proteomes" id="UP000629287">
    <property type="component" value="Unassembled WGS sequence"/>
</dbReference>
<evidence type="ECO:0000313" key="3">
    <source>
        <dbReference type="Proteomes" id="UP000629287"/>
    </source>
</evidence>
<comment type="caution">
    <text evidence="2">The sequence shown here is derived from an EMBL/GenBank/DDBJ whole genome shotgun (WGS) entry which is preliminary data.</text>
</comment>
<sequence length="106" mass="11310">MSTRTLPTVWRLTRGQREATHCVWCSAVLGDDAIREGLAVGYWGAHNRSVAVYACPTTCAKEQGETQWQTRGPALCAPETSRPDPAASLATAGPRTPNRVSTAASP</sequence>
<gene>
    <name evidence="2" type="ORF">H4687_005798</name>
</gene>
<reference evidence="2 3" key="1">
    <citation type="submission" date="2020-10" db="EMBL/GenBank/DDBJ databases">
        <title>Sequencing the genomes of 1000 actinobacteria strains.</title>
        <authorList>
            <person name="Klenk H.-P."/>
        </authorList>
    </citation>
    <scope>NUCLEOTIDE SEQUENCE [LARGE SCALE GENOMIC DNA]</scope>
    <source>
        <strain evidence="2 3">DSM 41803</strain>
    </source>
</reference>
<organism evidence="2 3">
    <name type="scientific">Streptomyces stelliscabiei</name>
    <dbReference type="NCBI Taxonomy" id="146820"/>
    <lineage>
        <taxon>Bacteria</taxon>
        <taxon>Bacillati</taxon>
        <taxon>Actinomycetota</taxon>
        <taxon>Actinomycetes</taxon>
        <taxon>Kitasatosporales</taxon>
        <taxon>Streptomycetaceae</taxon>
        <taxon>Streptomyces</taxon>
    </lineage>
</organism>
<dbReference type="AlphaFoldDB" id="A0A8I0PBH9"/>
<dbReference type="EMBL" id="JADBGF010000001">
    <property type="protein sequence ID" value="MBE1599669.1"/>
    <property type="molecule type" value="Genomic_DNA"/>
</dbReference>
<accession>A0A8I0PBH9</accession>